<feature type="region of interest" description="Disordered" evidence="1">
    <location>
        <begin position="65"/>
        <end position="130"/>
    </location>
</feature>
<evidence type="ECO:0000313" key="3">
    <source>
        <dbReference type="Proteomes" id="UP000256970"/>
    </source>
</evidence>
<feature type="compositionally biased region" description="Low complexity" evidence="1">
    <location>
        <begin position="115"/>
        <end position="130"/>
    </location>
</feature>
<dbReference type="Proteomes" id="UP000256970">
    <property type="component" value="Unassembled WGS sequence"/>
</dbReference>
<gene>
    <name evidence="2" type="ORF">BQ4739_LOCUS6595</name>
</gene>
<dbReference type="EMBL" id="FNXT01000689">
    <property type="protein sequence ID" value="SZX66156.1"/>
    <property type="molecule type" value="Genomic_DNA"/>
</dbReference>
<evidence type="ECO:0000313" key="2">
    <source>
        <dbReference type="EMBL" id="SZX66156.1"/>
    </source>
</evidence>
<reference evidence="2 3" key="1">
    <citation type="submission" date="2016-10" db="EMBL/GenBank/DDBJ databases">
        <authorList>
            <person name="Cai Z."/>
        </authorList>
    </citation>
    <scope>NUCLEOTIDE SEQUENCE [LARGE SCALE GENOMIC DNA]</scope>
</reference>
<protein>
    <submittedName>
        <fullName evidence="2">Uncharacterized protein</fullName>
    </submittedName>
</protein>
<accession>A0A383VP10</accession>
<sequence>MARCEQQFSGKFKGDGEAMLSALIRACEVKPISPAANPAWAGRELVPWTDDSVQVEACLEFQPLETSSRRSAGKFPEPSSTDKQVRPARASPDSPQHKKAQAKRSKVGSPPRSPPRSISPRISSSSSSSSSVACACPALAASPKPENLPMPTTGLLSRAFVRGRSPSPPKDAAVASFFAYHHGQQLVRAVAA</sequence>
<keyword evidence="3" id="KW-1185">Reference proteome</keyword>
<feature type="compositionally biased region" description="Basic residues" evidence="1">
    <location>
        <begin position="97"/>
        <end position="106"/>
    </location>
</feature>
<name>A0A383VP10_TETOB</name>
<evidence type="ECO:0000256" key="1">
    <source>
        <dbReference type="SAM" id="MobiDB-lite"/>
    </source>
</evidence>
<proteinExistence type="predicted"/>
<organism evidence="2 3">
    <name type="scientific">Tetradesmus obliquus</name>
    <name type="common">Green alga</name>
    <name type="synonym">Acutodesmus obliquus</name>
    <dbReference type="NCBI Taxonomy" id="3088"/>
    <lineage>
        <taxon>Eukaryota</taxon>
        <taxon>Viridiplantae</taxon>
        <taxon>Chlorophyta</taxon>
        <taxon>core chlorophytes</taxon>
        <taxon>Chlorophyceae</taxon>
        <taxon>CS clade</taxon>
        <taxon>Sphaeropleales</taxon>
        <taxon>Scenedesmaceae</taxon>
        <taxon>Tetradesmus</taxon>
    </lineage>
</organism>
<dbReference type="AlphaFoldDB" id="A0A383VP10"/>